<evidence type="ECO:0000256" key="1">
    <source>
        <dbReference type="SAM" id="Phobius"/>
    </source>
</evidence>
<proteinExistence type="predicted"/>
<organism evidence="2 3">
    <name type="scientific">Aspergillus ellipticus CBS 707.79</name>
    <dbReference type="NCBI Taxonomy" id="1448320"/>
    <lineage>
        <taxon>Eukaryota</taxon>
        <taxon>Fungi</taxon>
        <taxon>Dikarya</taxon>
        <taxon>Ascomycota</taxon>
        <taxon>Pezizomycotina</taxon>
        <taxon>Eurotiomycetes</taxon>
        <taxon>Eurotiomycetidae</taxon>
        <taxon>Eurotiales</taxon>
        <taxon>Aspergillaceae</taxon>
        <taxon>Aspergillus</taxon>
        <taxon>Aspergillus subgen. Circumdati</taxon>
    </lineage>
</organism>
<name>A0A319CTL7_9EURO</name>
<reference evidence="2 3" key="1">
    <citation type="submission" date="2018-02" db="EMBL/GenBank/DDBJ databases">
        <title>The genomes of Aspergillus section Nigri reveals drivers in fungal speciation.</title>
        <authorList>
            <consortium name="DOE Joint Genome Institute"/>
            <person name="Vesth T.C."/>
            <person name="Nybo J."/>
            <person name="Theobald S."/>
            <person name="Brandl J."/>
            <person name="Frisvad J.C."/>
            <person name="Nielsen K.F."/>
            <person name="Lyhne E.K."/>
            <person name="Kogle M.E."/>
            <person name="Kuo A."/>
            <person name="Riley R."/>
            <person name="Clum A."/>
            <person name="Nolan M."/>
            <person name="Lipzen A."/>
            <person name="Salamov A."/>
            <person name="Henrissat B."/>
            <person name="Wiebenga A."/>
            <person name="De vries R.P."/>
            <person name="Grigoriev I.V."/>
            <person name="Mortensen U.H."/>
            <person name="Andersen M.R."/>
            <person name="Baker S.E."/>
        </authorList>
    </citation>
    <scope>NUCLEOTIDE SEQUENCE [LARGE SCALE GENOMIC DNA]</scope>
    <source>
        <strain evidence="2 3">CBS 707.79</strain>
    </source>
</reference>
<keyword evidence="1" id="KW-0472">Membrane</keyword>
<gene>
    <name evidence="2" type="ORF">BO71DRAFT_404310</name>
</gene>
<keyword evidence="3" id="KW-1185">Reference proteome</keyword>
<keyword evidence="1" id="KW-0812">Transmembrane</keyword>
<protein>
    <recommendedName>
        <fullName evidence="4">Transmembrane protein</fullName>
    </recommendedName>
</protein>
<feature type="transmembrane region" description="Helical" evidence="1">
    <location>
        <begin position="42"/>
        <end position="64"/>
    </location>
</feature>
<dbReference type="VEuPathDB" id="FungiDB:BO71DRAFT_404310"/>
<sequence length="69" mass="7895">MGWLVVVVVGVYCWWWWGWWVGLISMYMFCDRRLACVVGSPGMFLSILYLYVGDAVVLVTPLGVVGVRY</sequence>
<feature type="transmembrane region" description="Helical" evidence="1">
    <location>
        <begin position="6"/>
        <end position="30"/>
    </location>
</feature>
<evidence type="ECO:0000313" key="2">
    <source>
        <dbReference type="EMBL" id="PYH87869.1"/>
    </source>
</evidence>
<dbReference type="EMBL" id="KZ826159">
    <property type="protein sequence ID" value="PYH87869.1"/>
    <property type="molecule type" value="Genomic_DNA"/>
</dbReference>
<accession>A0A319CTL7</accession>
<evidence type="ECO:0008006" key="4">
    <source>
        <dbReference type="Google" id="ProtNLM"/>
    </source>
</evidence>
<dbReference type="Proteomes" id="UP000247810">
    <property type="component" value="Unassembled WGS sequence"/>
</dbReference>
<keyword evidence="1" id="KW-1133">Transmembrane helix</keyword>
<evidence type="ECO:0000313" key="3">
    <source>
        <dbReference type="Proteomes" id="UP000247810"/>
    </source>
</evidence>
<dbReference type="AlphaFoldDB" id="A0A319CTL7"/>